<dbReference type="SUPFAM" id="SSF51735">
    <property type="entry name" value="NAD(P)-binding Rossmann-fold domains"/>
    <property type="match status" value="1"/>
</dbReference>
<name>A0A1H1SER7_9ACTN</name>
<dbReference type="InterPro" id="IPR036291">
    <property type="entry name" value="NAD(P)-bd_dom_sf"/>
</dbReference>
<organism evidence="3 4">
    <name type="scientific">Microlunatus soli</name>
    <dbReference type="NCBI Taxonomy" id="630515"/>
    <lineage>
        <taxon>Bacteria</taxon>
        <taxon>Bacillati</taxon>
        <taxon>Actinomycetota</taxon>
        <taxon>Actinomycetes</taxon>
        <taxon>Propionibacteriales</taxon>
        <taxon>Propionibacteriaceae</taxon>
        <taxon>Microlunatus</taxon>
    </lineage>
</organism>
<keyword evidence="4" id="KW-1185">Reference proteome</keyword>
<dbReference type="RefSeq" id="WP_091523740.1">
    <property type="nucleotide sequence ID" value="NZ_LT629772.1"/>
</dbReference>
<dbReference type="Proteomes" id="UP000199103">
    <property type="component" value="Chromosome I"/>
</dbReference>
<sequence>MILITGGFGTIGAQTARALSDLGREVVITCFRRTERPSFLSDRVVVEQLDITDADSLLELGNRHRISDIVHLAGTLPGDDPVAFFRNETTGMLNVINAARTWGVDRLATASSLGVYAGRAENPWHEDLSLPTVPSPHLIVGFKKAAEPILLNALQGTSVRPIVLRIGSVWGPLFDPYSPFIGAVTAISALLRGEQPAPFPADAGGDICYSVDAGRAIAGLITTDTLRHQVYNVSSGRPYTYRELAEALRDVRPDLRLPLTEPRGGRAQADPYLDIGRLRADTGFAPAFDLRAAVADYLQWRADNPR</sequence>
<dbReference type="EMBL" id="LT629772">
    <property type="protein sequence ID" value="SDS46353.1"/>
    <property type="molecule type" value="Genomic_DNA"/>
</dbReference>
<accession>A0A1H1SER7</accession>
<dbReference type="Gene3D" id="3.40.50.720">
    <property type="entry name" value="NAD(P)-binding Rossmann-like Domain"/>
    <property type="match status" value="1"/>
</dbReference>
<dbReference type="Pfam" id="PF01370">
    <property type="entry name" value="Epimerase"/>
    <property type="match status" value="1"/>
</dbReference>
<dbReference type="AlphaFoldDB" id="A0A1H1SER7"/>
<evidence type="ECO:0000259" key="2">
    <source>
        <dbReference type="Pfam" id="PF01370"/>
    </source>
</evidence>
<dbReference type="OrthoDB" id="9801785at2"/>
<dbReference type="STRING" id="630515.SAMN04489812_1985"/>
<evidence type="ECO:0000256" key="1">
    <source>
        <dbReference type="ARBA" id="ARBA00007637"/>
    </source>
</evidence>
<dbReference type="PANTHER" id="PTHR43000">
    <property type="entry name" value="DTDP-D-GLUCOSE 4,6-DEHYDRATASE-RELATED"/>
    <property type="match status" value="1"/>
</dbReference>
<feature type="domain" description="NAD-dependent epimerase/dehydratase" evidence="2">
    <location>
        <begin position="2"/>
        <end position="233"/>
    </location>
</feature>
<evidence type="ECO:0000313" key="4">
    <source>
        <dbReference type="Proteomes" id="UP000199103"/>
    </source>
</evidence>
<dbReference type="InterPro" id="IPR001509">
    <property type="entry name" value="Epimerase_deHydtase"/>
</dbReference>
<protein>
    <submittedName>
        <fullName evidence="3">Nucleoside-diphosphate-sugar epimerase</fullName>
    </submittedName>
</protein>
<comment type="similarity">
    <text evidence="1">Belongs to the NAD(P)-dependent epimerase/dehydratase family.</text>
</comment>
<evidence type="ECO:0000313" key="3">
    <source>
        <dbReference type="EMBL" id="SDS46353.1"/>
    </source>
</evidence>
<proteinExistence type="inferred from homology"/>
<gene>
    <name evidence="3" type="ORF">SAMN04489812_1985</name>
</gene>
<reference evidence="3 4" key="1">
    <citation type="submission" date="2016-10" db="EMBL/GenBank/DDBJ databases">
        <authorList>
            <person name="de Groot N.N."/>
        </authorList>
    </citation>
    <scope>NUCLEOTIDE SEQUENCE [LARGE SCALE GENOMIC DNA]</scope>
    <source>
        <strain evidence="3 4">DSM 21800</strain>
    </source>
</reference>